<keyword evidence="2" id="KW-0804">Transcription</keyword>
<keyword evidence="2" id="KW-0805">Transcription regulation</keyword>
<comment type="similarity">
    <text evidence="1">Belongs to the mTERF family.</text>
</comment>
<dbReference type="InterPro" id="IPR038538">
    <property type="entry name" value="MTERF_sf"/>
</dbReference>
<accession>A0A6A4L3N2</accession>
<keyword evidence="2" id="KW-0806">Transcription termination</keyword>
<dbReference type="InterPro" id="IPR003690">
    <property type="entry name" value="MTERF"/>
</dbReference>
<reference evidence="4 5" key="1">
    <citation type="journal article" date="2019" name="Genome Biol. Evol.">
        <title>The Rhododendron genome and chromosomal organization provide insight into shared whole-genome duplications across the heath family (Ericaceae).</title>
        <authorList>
            <person name="Soza V.L."/>
            <person name="Lindsley D."/>
            <person name="Waalkes A."/>
            <person name="Ramage E."/>
            <person name="Patwardhan R.P."/>
            <person name="Burton J.N."/>
            <person name="Adey A."/>
            <person name="Kumar A."/>
            <person name="Qiu R."/>
            <person name="Shendure J."/>
            <person name="Hall B."/>
        </authorList>
    </citation>
    <scope>NUCLEOTIDE SEQUENCE [LARGE SCALE GENOMIC DNA]</scope>
    <source>
        <strain evidence="4">RSF 1966-606</strain>
    </source>
</reference>
<gene>
    <name evidence="4" type="ORF">C3L33_18251</name>
</gene>
<dbReference type="AlphaFoldDB" id="A0A6A4L3N2"/>
<dbReference type="GO" id="GO:0006353">
    <property type="term" value="P:DNA-templated transcription termination"/>
    <property type="evidence" value="ECO:0007669"/>
    <property type="project" value="UniProtKB-KW"/>
</dbReference>
<proteinExistence type="inferred from homology"/>
<dbReference type="SMART" id="SM00733">
    <property type="entry name" value="Mterf"/>
    <property type="match status" value="6"/>
</dbReference>
<evidence type="ECO:0000256" key="3">
    <source>
        <dbReference type="ARBA" id="ARBA00022946"/>
    </source>
</evidence>
<keyword evidence="5" id="KW-1185">Reference proteome</keyword>
<sequence length="390" mass="44325">MQTQIPFLSLSPFPSITLFSKPNNNKNKPFLCSFSSVSSLTHSRSISTPTSNPSLSNFLIETLAFSEPQAISISSRLPSRNSLEKPQSVVQFLKQLGFSDAHIRSAIRLTPKILLSDVDKTLKPKLQFFQDLGFTDPDMGKFISKHSNVLLRSLERTLIPWVDTIKNTLVTDENNQDLIRVLKRSYRVGSVSRLKCNIAFLESCGIVGSQLSMLMRRQISIFHLPEPTLRDLVSRVLDMGFSVGSRTLVYAVLTVSCISGDTFSRKIELFRSFGFSTDECMEMFRTNPILLKSSEDKLKFGIDFFLNDFKLERFALVSWPYCLAYNIKKRVIPRCRVLRVIMSKGLLQKEPSLNSVLTLSEEKFLVKFISRFPDDAEEILEIYKGDLLDS</sequence>
<dbReference type="Pfam" id="PF02536">
    <property type="entry name" value="mTERF"/>
    <property type="match status" value="2"/>
</dbReference>
<evidence type="ECO:0000256" key="1">
    <source>
        <dbReference type="ARBA" id="ARBA00007692"/>
    </source>
</evidence>
<comment type="caution">
    <text evidence="4">The sequence shown here is derived from an EMBL/GenBank/DDBJ whole genome shotgun (WGS) entry which is preliminary data.</text>
</comment>
<name>A0A6A4L3N2_9ERIC</name>
<evidence type="ECO:0000313" key="4">
    <source>
        <dbReference type="EMBL" id="KAE9449839.1"/>
    </source>
</evidence>
<evidence type="ECO:0000256" key="2">
    <source>
        <dbReference type="ARBA" id="ARBA00022472"/>
    </source>
</evidence>
<dbReference type="PANTHER" id="PTHR13068">
    <property type="entry name" value="CGI-12 PROTEIN-RELATED"/>
    <property type="match status" value="1"/>
</dbReference>
<feature type="non-terminal residue" evidence="4">
    <location>
        <position position="1"/>
    </location>
</feature>
<dbReference type="Proteomes" id="UP000428333">
    <property type="component" value="Linkage Group LG11"/>
</dbReference>
<protein>
    <submittedName>
        <fullName evidence="4">Uncharacterized protein</fullName>
    </submittedName>
</protein>
<keyword evidence="3" id="KW-0809">Transit peptide</keyword>
<dbReference type="EMBL" id="QEFC01003114">
    <property type="protein sequence ID" value="KAE9449839.1"/>
    <property type="molecule type" value="Genomic_DNA"/>
</dbReference>
<dbReference type="PANTHER" id="PTHR13068:SF173">
    <property type="entry name" value="EMB|CAB62602.1"/>
    <property type="match status" value="1"/>
</dbReference>
<dbReference type="FunFam" id="1.25.70.10:FF:000001">
    <property type="entry name" value="Mitochondrial transcription termination factor-like"/>
    <property type="match status" value="1"/>
</dbReference>
<dbReference type="OrthoDB" id="637682at2759"/>
<organism evidence="4 5">
    <name type="scientific">Rhododendron williamsianum</name>
    <dbReference type="NCBI Taxonomy" id="262921"/>
    <lineage>
        <taxon>Eukaryota</taxon>
        <taxon>Viridiplantae</taxon>
        <taxon>Streptophyta</taxon>
        <taxon>Embryophyta</taxon>
        <taxon>Tracheophyta</taxon>
        <taxon>Spermatophyta</taxon>
        <taxon>Magnoliopsida</taxon>
        <taxon>eudicotyledons</taxon>
        <taxon>Gunneridae</taxon>
        <taxon>Pentapetalae</taxon>
        <taxon>asterids</taxon>
        <taxon>Ericales</taxon>
        <taxon>Ericaceae</taxon>
        <taxon>Ericoideae</taxon>
        <taxon>Rhodoreae</taxon>
        <taxon>Rhododendron</taxon>
    </lineage>
</organism>
<dbReference type="GO" id="GO:0003676">
    <property type="term" value="F:nucleic acid binding"/>
    <property type="evidence" value="ECO:0007669"/>
    <property type="project" value="InterPro"/>
</dbReference>
<evidence type="ECO:0000313" key="5">
    <source>
        <dbReference type="Proteomes" id="UP000428333"/>
    </source>
</evidence>
<dbReference type="Gene3D" id="1.25.70.10">
    <property type="entry name" value="Transcription termination factor 3, mitochondrial"/>
    <property type="match status" value="1"/>
</dbReference>